<dbReference type="EMBL" id="PTJD01000008">
    <property type="protein sequence ID" value="PPK94283.1"/>
    <property type="molecule type" value="Genomic_DNA"/>
</dbReference>
<comment type="caution">
    <text evidence="3">The sequence shown here is derived from an EMBL/GenBank/DDBJ whole genome shotgun (WGS) entry which is preliminary data.</text>
</comment>
<dbReference type="InterPro" id="IPR036388">
    <property type="entry name" value="WH-like_DNA-bd_sf"/>
</dbReference>
<accession>A0A2S6IJ80</accession>
<name>A0A2S6IJ80_9ACTN</name>
<evidence type="ECO:0000313" key="4">
    <source>
        <dbReference type="Proteomes" id="UP000239485"/>
    </source>
</evidence>
<reference evidence="3 4" key="1">
    <citation type="submission" date="2018-02" db="EMBL/GenBank/DDBJ databases">
        <title>Genomic Encyclopedia of Archaeal and Bacterial Type Strains, Phase II (KMG-II): from individual species to whole genera.</title>
        <authorList>
            <person name="Goeker M."/>
        </authorList>
    </citation>
    <scope>NUCLEOTIDE SEQUENCE [LARGE SCALE GENOMIC DNA]</scope>
    <source>
        <strain evidence="3 4">DSM 22857</strain>
    </source>
</reference>
<dbReference type="Proteomes" id="UP000239485">
    <property type="component" value="Unassembled WGS sequence"/>
</dbReference>
<sequence>MSPKRLQEPSFLVLTALATGPQHGYGILKDVEALSGGDVVLRVGTLYGALDRMAAEGLVELDHEEVVDSRLRRYYRLTALGAEQLATEAERRRSQAEAAQQRLRARPTLGGAHGQFA</sequence>
<dbReference type="InterPro" id="IPR036390">
    <property type="entry name" value="WH_DNA-bd_sf"/>
</dbReference>
<feature type="domain" description="Transcription regulator PadR N-terminal" evidence="2">
    <location>
        <begin position="13"/>
        <end position="86"/>
    </location>
</feature>
<protein>
    <submittedName>
        <fullName evidence="3">PadR family transcriptional regulator</fullName>
    </submittedName>
</protein>
<gene>
    <name evidence="3" type="ORF">CLV92_108186</name>
</gene>
<evidence type="ECO:0000313" key="3">
    <source>
        <dbReference type="EMBL" id="PPK94283.1"/>
    </source>
</evidence>
<dbReference type="AlphaFoldDB" id="A0A2S6IJ80"/>
<dbReference type="PANTHER" id="PTHR33169">
    <property type="entry name" value="PADR-FAMILY TRANSCRIPTIONAL REGULATOR"/>
    <property type="match status" value="1"/>
</dbReference>
<dbReference type="InterPro" id="IPR005149">
    <property type="entry name" value="Tscrpt_reg_PadR_N"/>
</dbReference>
<feature type="region of interest" description="Disordered" evidence="1">
    <location>
        <begin position="86"/>
        <end position="117"/>
    </location>
</feature>
<evidence type="ECO:0000259" key="2">
    <source>
        <dbReference type="Pfam" id="PF03551"/>
    </source>
</evidence>
<proteinExistence type="predicted"/>
<dbReference type="SUPFAM" id="SSF46785">
    <property type="entry name" value="Winged helix' DNA-binding domain"/>
    <property type="match status" value="1"/>
</dbReference>
<dbReference type="Pfam" id="PF03551">
    <property type="entry name" value="PadR"/>
    <property type="match status" value="1"/>
</dbReference>
<organism evidence="3 4">
    <name type="scientific">Kineococcus xinjiangensis</name>
    <dbReference type="NCBI Taxonomy" id="512762"/>
    <lineage>
        <taxon>Bacteria</taxon>
        <taxon>Bacillati</taxon>
        <taxon>Actinomycetota</taxon>
        <taxon>Actinomycetes</taxon>
        <taxon>Kineosporiales</taxon>
        <taxon>Kineosporiaceae</taxon>
        <taxon>Kineococcus</taxon>
    </lineage>
</organism>
<dbReference type="Gene3D" id="1.10.10.10">
    <property type="entry name" value="Winged helix-like DNA-binding domain superfamily/Winged helix DNA-binding domain"/>
    <property type="match status" value="1"/>
</dbReference>
<evidence type="ECO:0000256" key="1">
    <source>
        <dbReference type="SAM" id="MobiDB-lite"/>
    </source>
</evidence>
<dbReference type="InterPro" id="IPR052509">
    <property type="entry name" value="Metal_resp_DNA-bind_regulator"/>
</dbReference>
<keyword evidence="4" id="KW-1185">Reference proteome</keyword>
<dbReference type="PANTHER" id="PTHR33169:SF13">
    <property type="entry name" value="PADR-FAMILY TRANSCRIPTIONAL REGULATOR"/>
    <property type="match status" value="1"/>
</dbReference>